<keyword evidence="5" id="KW-1185">Reference proteome</keyword>
<accession>A0AAD4YMA6</accession>
<dbReference type="InterPro" id="IPR045344">
    <property type="entry name" value="C-JID"/>
</dbReference>
<dbReference type="AlphaFoldDB" id="A0AAD4YMA6"/>
<evidence type="ECO:0000313" key="5">
    <source>
        <dbReference type="Proteomes" id="UP001054821"/>
    </source>
</evidence>
<dbReference type="Proteomes" id="UP001054821">
    <property type="component" value="Chromosome 8"/>
</dbReference>
<name>A0AAD4YMA6_PRUDU</name>
<dbReference type="EMBL" id="JAJFAZ020000008">
    <property type="protein sequence ID" value="KAI5314305.1"/>
    <property type="molecule type" value="Genomic_DNA"/>
</dbReference>
<evidence type="ECO:0000259" key="3">
    <source>
        <dbReference type="Pfam" id="PF20160"/>
    </source>
</evidence>
<keyword evidence="2" id="KW-0677">Repeat</keyword>
<comment type="caution">
    <text evidence="4">The sequence shown here is derived from an EMBL/GenBank/DDBJ whole genome shotgun (WGS) entry which is preliminary data.</text>
</comment>
<gene>
    <name evidence="4" type="ORF">L3X38_043481</name>
</gene>
<dbReference type="Pfam" id="PF20160">
    <property type="entry name" value="C-JID"/>
    <property type="match status" value="1"/>
</dbReference>
<organism evidence="4 5">
    <name type="scientific">Prunus dulcis</name>
    <name type="common">Almond</name>
    <name type="synonym">Amygdalus dulcis</name>
    <dbReference type="NCBI Taxonomy" id="3755"/>
    <lineage>
        <taxon>Eukaryota</taxon>
        <taxon>Viridiplantae</taxon>
        <taxon>Streptophyta</taxon>
        <taxon>Embryophyta</taxon>
        <taxon>Tracheophyta</taxon>
        <taxon>Spermatophyta</taxon>
        <taxon>Magnoliopsida</taxon>
        <taxon>eudicotyledons</taxon>
        <taxon>Gunneridae</taxon>
        <taxon>Pentapetalae</taxon>
        <taxon>rosids</taxon>
        <taxon>fabids</taxon>
        <taxon>Rosales</taxon>
        <taxon>Rosaceae</taxon>
        <taxon>Amygdaloideae</taxon>
        <taxon>Amygdaleae</taxon>
        <taxon>Prunus</taxon>
    </lineage>
</organism>
<keyword evidence="1" id="KW-0433">Leucine-rich repeat</keyword>
<protein>
    <recommendedName>
        <fullName evidence="3">C-JID domain-containing protein</fullName>
    </recommendedName>
</protein>
<evidence type="ECO:0000313" key="4">
    <source>
        <dbReference type="EMBL" id="KAI5314305.1"/>
    </source>
</evidence>
<reference evidence="4 5" key="1">
    <citation type="journal article" date="2022" name="G3 (Bethesda)">
        <title>Whole-genome sequence and methylome profiling of the almond [Prunus dulcis (Mill.) D.A. Webb] cultivar 'Nonpareil'.</title>
        <authorList>
            <person name="D'Amico-Willman K.M."/>
            <person name="Ouma W.Z."/>
            <person name="Meulia T."/>
            <person name="Sideli G.M."/>
            <person name="Gradziel T.M."/>
            <person name="Fresnedo-Ramirez J."/>
        </authorList>
    </citation>
    <scope>NUCLEOTIDE SEQUENCE [LARGE SCALE GENOMIC DNA]</scope>
    <source>
        <strain evidence="4">Clone GOH B32 T37-40</strain>
    </source>
</reference>
<feature type="domain" description="C-JID" evidence="3">
    <location>
        <begin position="33"/>
        <end position="142"/>
    </location>
</feature>
<proteinExistence type="predicted"/>
<evidence type="ECO:0000256" key="2">
    <source>
        <dbReference type="ARBA" id="ARBA00022737"/>
    </source>
</evidence>
<sequence length="316" mass="36184">MVLQVYTQKYYIYVLLDYRSRPIQAVCNLEGIIPEWFNHVVSGNFIKLQLSQDLKDDRNWMGVALCVEFSVKGTHESEVELELMNQIDSNSETFYLYHCTLGTEEFAMEPDLLTSAQMFRKIAIPCVKVQKCGIRLLYKQDVPGFIETFMQYFDGSKCNLIGDYEAISESGWGRSVPTSEESSVNLLRIRSGWDLLYAQVSTIVKRTDTPGIEVQICGFRILYQQDLQGFVETVTGCMSHTSDTPFEIYDPYVSPGVELKMYGFRVLYQKDLEGFVQTIIQCILRGPDILVGYYNDLVVADWLGLVRLQSCKVNDL</sequence>
<evidence type="ECO:0000256" key="1">
    <source>
        <dbReference type="ARBA" id="ARBA00022614"/>
    </source>
</evidence>